<reference evidence="2" key="1">
    <citation type="submission" date="2019-08" db="EMBL/GenBank/DDBJ databases">
        <authorList>
            <person name="Kucharzyk K."/>
            <person name="Murdoch R.W."/>
            <person name="Higgins S."/>
            <person name="Loffler F."/>
        </authorList>
    </citation>
    <scope>NUCLEOTIDE SEQUENCE</scope>
</reference>
<comment type="caution">
    <text evidence="2">The sequence shown here is derived from an EMBL/GenBank/DDBJ whole genome shotgun (WGS) entry which is preliminary data.</text>
</comment>
<sequence>MAFEKNTFNTRSTIEEIPELINYLSDFYSKSNLNPNDDPIKDTIAMTNESDLKTDDDIDSDDANISNTDENYQLSVEDVGNISIPTSDSQSKTMDNETIENNEGSSLTRPSTNENSSLTRPSTNEFFGNLTWSMVDVDNPDNAGIISICNELVQISSKSNYKKFPISCCILMRAAFEQTLIYHLKAINKLDSIKRKHNGKIPVLEKLITLCTKDKDNIFPDNNMKRSYLSFADSSGNKHYFDMVIHNPHLVKADFMINIAIANSGLKGFILEVLNNNYNI</sequence>
<dbReference type="EMBL" id="VSSQ01026009">
    <property type="protein sequence ID" value="MPM74503.1"/>
    <property type="molecule type" value="Genomic_DNA"/>
</dbReference>
<feature type="region of interest" description="Disordered" evidence="1">
    <location>
        <begin position="51"/>
        <end position="122"/>
    </location>
</feature>
<accession>A0A645CC54</accession>
<dbReference type="AlphaFoldDB" id="A0A645CC54"/>
<organism evidence="2">
    <name type="scientific">bioreactor metagenome</name>
    <dbReference type="NCBI Taxonomy" id="1076179"/>
    <lineage>
        <taxon>unclassified sequences</taxon>
        <taxon>metagenomes</taxon>
        <taxon>ecological metagenomes</taxon>
    </lineage>
</organism>
<feature type="compositionally biased region" description="Polar residues" evidence="1">
    <location>
        <begin position="83"/>
        <end position="93"/>
    </location>
</feature>
<feature type="compositionally biased region" description="Polar residues" evidence="1">
    <location>
        <begin position="99"/>
        <end position="122"/>
    </location>
</feature>
<protein>
    <submittedName>
        <fullName evidence="2">Uncharacterized protein</fullName>
    </submittedName>
</protein>
<evidence type="ECO:0000313" key="2">
    <source>
        <dbReference type="EMBL" id="MPM74503.1"/>
    </source>
</evidence>
<evidence type="ECO:0000256" key="1">
    <source>
        <dbReference type="SAM" id="MobiDB-lite"/>
    </source>
</evidence>
<proteinExistence type="predicted"/>
<name>A0A645CC54_9ZZZZ</name>
<gene>
    <name evidence="2" type="ORF">SDC9_121491</name>
</gene>